<name>A0A9W8B3K2_9FUNG</name>
<comment type="caution">
    <text evidence="3">The sequence shown here is derived from an EMBL/GenBank/DDBJ whole genome shotgun (WGS) entry which is preliminary data.</text>
</comment>
<keyword evidence="1" id="KW-0175">Coiled coil</keyword>
<dbReference type="SUPFAM" id="SSF103657">
    <property type="entry name" value="BAR/IMD domain-like"/>
    <property type="match status" value="1"/>
</dbReference>
<dbReference type="GO" id="GO:0005543">
    <property type="term" value="F:phospholipid binding"/>
    <property type="evidence" value="ECO:0007669"/>
    <property type="project" value="InterPro"/>
</dbReference>
<evidence type="ECO:0008006" key="5">
    <source>
        <dbReference type="Google" id="ProtNLM"/>
    </source>
</evidence>
<reference evidence="3" key="1">
    <citation type="submission" date="2022-07" db="EMBL/GenBank/DDBJ databases">
        <title>Phylogenomic reconstructions and comparative analyses of Kickxellomycotina fungi.</title>
        <authorList>
            <person name="Reynolds N.K."/>
            <person name="Stajich J.E."/>
            <person name="Barry K."/>
            <person name="Grigoriev I.V."/>
            <person name="Crous P."/>
            <person name="Smith M.E."/>
        </authorList>
    </citation>
    <scope>NUCLEOTIDE SEQUENCE</scope>
    <source>
        <strain evidence="3">RSA 567</strain>
    </source>
</reference>
<feature type="region of interest" description="Disordered" evidence="2">
    <location>
        <begin position="450"/>
        <end position="536"/>
    </location>
</feature>
<gene>
    <name evidence="3" type="ORF">H4R34_002019</name>
</gene>
<feature type="coiled-coil region" evidence="1">
    <location>
        <begin position="255"/>
        <end position="282"/>
    </location>
</feature>
<dbReference type="InterPro" id="IPR027267">
    <property type="entry name" value="AH/BAR_dom_sf"/>
</dbReference>
<feature type="region of interest" description="Disordered" evidence="2">
    <location>
        <begin position="1"/>
        <end position="30"/>
    </location>
</feature>
<dbReference type="PANTHER" id="PTHR38407">
    <property type="entry name" value="PROTEIN IVY1"/>
    <property type="match status" value="1"/>
</dbReference>
<dbReference type="GO" id="GO:0042144">
    <property type="term" value="P:vacuole fusion, non-autophagic"/>
    <property type="evidence" value="ECO:0007669"/>
    <property type="project" value="InterPro"/>
</dbReference>
<evidence type="ECO:0000313" key="3">
    <source>
        <dbReference type="EMBL" id="KAJ1981595.1"/>
    </source>
</evidence>
<feature type="compositionally biased region" description="Polar residues" evidence="2">
    <location>
        <begin position="381"/>
        <end position="427"/>
    </location>
</feature>
<evidence type="ECO:0000256" key="1">
    <source>
        <dbReference type="SAM" id="Coils"/>
    </source>
</evidence>
<feature type="compositionally biased region" description="Low complexity" evidence="2">
    <location>
        <begin position="77"/>
        <end position="86"/>
    </location>
</feature>
<dbReference type="InterPro" id="IPR037470">
    <property type="entry name" value="IVY1"/>
</dbReference>
<sequence length="640" mass="68838">CGPMADPSTVPQMPQRLSPTSESPLRTGRQSSLWRLLAPWGRPTAPVETPAGIEASLTRDRSTSYNTLNLPPPQALRSSASSMRASVDVAGGGTSLPHPRNPALHSTDGQPFIILDKRDHHLALSRYHQVLRSAEAYRWQWANLGQAAYEFGHALENLARSPGAGDDAAPGLLSASGLHYVLANQYALQSHTIHSQFEEPFRERMEQFATAAQQNEHQHDQKVTNLCETIRRTEDEYVLKAHQGARRLGQFRQGLQKLSAQLDQLDQLKQDYATQTQQAENDMAVVLLNQTSTVIRALVDICDRVSEKAVSDPQLEAMLSRCPDPFNVYATHDTSQELFSVLKPLAMDALVGSVRSSYLANHDTGAANLGTTAGPRNIRTAKQATASHSSSNVPLSNPSQADLSSDQAETSQFNAAQPATEPNTPSVHTGLDTSFPAARLQDLKVAMTFESGEDPHPGEPTDGINDHASTGHNNSTSHDPSSAVNDSFLGTTPYADSATHSPPLAAAGYNSRGPPLSSNRASSPETSPQPTKSEATSAMFAPPMTTEFHFGTDWADHPPVSHPSSSSFTEVYFSNTVPTDLLAAQNSTFPTQGFITHRPILQACDHASDAGSPVPTAASPTDANTSTKSPTQWFGIPPTK</sequence>
<feature type="compositionally biased region" description="Polar residues" evidence="2">
    <location>
        <begin position="516"/>
        <end position="536"/>
    </location>
</feature>
<evidence type="ECO:0000256" key="2">
    <source>
        <dbReference type="SAM" id="MobiDB-lite"/>
    </source>
</evidence>
<feature type="region of interest" description="Disordered" evidence="2">
    <location>
        <begin position="381"/>
        <end position="432"/>
    </location>
</feature>
<dbReference type="GO" id="GO:0000329">
    <property type="term" value="C:fungal-type vacuole membrane"/>
    <property type="evidence" value="ECO:0007669"/>
    <property type="project" value="InterPro"/>
</dbReference>
<evidence type="ECO:0000313" key="4">
    <source>
        <dbReference type="Proteomes" id="UP001151582"/>
    </source>
</evidence>
<feature type="region of interest" description="Disordered" evidence="2">
    <location>
        <begin position="606"/>
        <end position="640"/>
    </location>
</feature>
<dbReference type="Gene3D" id="1.20.1270.60">
    <property type="entry name" value="Arfaptin homology (AH) domain/BAR domain"/>
    <property type="match status" value="1"/>
</dbReference>
<dbReference type="PANTHER" id="PTHR38407:SF1">
    <property type="entry name" value="PROTEIN IVY1"/>
    <property type="match status" value="1"/>
</dbReference>
<feature type="compositionally biased region" description="Polar residues" evidence="2">
    <location>
        <begin position="467"/>
        <end position="490"/>
    </location>
</feature>
<dbReference type="AlphaFoldDB" id="A0A9W8B3K2"/>
<accession>A0A9W8B3K2</accession>
<feature type="region of interest" description="Disordered" evidence="2">
    <location>
        <begin position="57"/>
        <end position="103"/>
    </location>
</feature>
<dbReference type="OrthoDB" id="5594612at2759"/>
<feature type="compositionally biased region" description="Polar residues" evidence="2">
    <location>
        <begin position="618"/>
        <end position="632"/>
    </location>
</feature>
<protein>
    <recommendedName>
        <fullName evidence="5">IMD domain-containing protein</fullName>
    </recommendedName>
</protein>
<proteinExistence type="predicted"/>
<keyword evidence="4" id="KW-1185">Reference proteome</keyword>
<dbReference type="Proteomes" id="UP001151582">
    <property type="component" value="Unassembled WGS sequence"/>
</dbReference>
<feature type="non-terminal residue" evidence="3">
    <location>
        <position position="1"/>
    </location>
</feature>
<feature type="compositionally biased region" description="Polar residues" evidence="2">
    <location>
        <begin position="9"/>
        <end position="30"/>
    </location>
</feature>
<dbReference type="EMBL" id="JANBQB010000119">
    <property type="protein sequence ID" value="KAJ1981595.1"/>
    <property type="molecule type" value="Genomic_DNA"/>
</dbReference>
<organism evidence="3 4">
    <name type="scientific">Dimargaris verticillata</name>
    <dbReference type="NCBI Taxonomy" id="2761393"/>
    <lineage>
        <taxon>Eukaryota</taxon>
        <taxon>Fungi</taxon>
        <taxon>Fungi incertae sedis</taxon>
        <taxon>Zoopagomycota</taxon>
        <taxon>Kickxellomycotina</taxon>
        <taxon>Dimargaritomycetes</taxon>
        <taxon>Dimargaritales</taxon>
        <taxon>Dimargaritaceae</taxon>
        <taxon>Dimargaris</taxon>
    </lineage>
</organism>